<dbReference type="EMBL" id="BQNB010015251">
    <property type="protein sequence ID" value="GJT37778.1"/>
    <property type="molecule type" value="Genomic_DNA"/>
</dbReference>
<keyword evidence="1" id="KW-0732">Signal</keyword>
<keyword evidence="3" id="KW-1185">Reference proteome</keyword>
<protein>
    <submittedName>
        <fullName evidence="2">Uncharacterized protein</fullName>
    </submittedName>
</protein>
<reference evidence="2" key="2">
    <citation type="submission" date="2022-01" db="EMBL/GenBank/DDBJ databases">
        <authorList>
            <person name="Yamashiro T."/>
            <person name="Shiraishi A."/>
            <person name="Satake H."/>
            <person name="Nakayama K."/>
        </authorList>
    </citation>
    <scope>NUCLEOTIDE SEQUENCE</scope>
</reference>
<evidence type="ECO:0000313" key="3">
    <source>
        <dbReference type="Proteomes" id="UP001151760"/>
    </source>
</evidence>
<feature type="chain" id="PRO_5045237558" evidence="1">
    <location>
        <begin position="17"/>
        <end position="528"/>
    </location>
</feature>
<evidence type="ECO:0000313" key="2">
    <source>
        <dbReference type="EMBL" id="GJT37778.1"/>
    </source>
</evidence>
<organism evidence="2 3">
    <name type="scientific">Tanacetum coccineum</name>
    <dbReference type="NCBI Taxonomy" id="301880"/>
    <lineage>
        <taxon>Eukaryota</taxon>
        <taxon>Viridiplantae</taxon>
        <taxon>Streptophyta</taxon>
        <taxon>Embryophyta</taxon>
        <taxon>Tracheophyta</taxon>
        <taxon>Spermatophyta</taxon>
        <taxon>Magnoliopsida</taxon>
        <taxon>eudicotyledons</taxon>
        <taxon>Gunneridae</taxon>
        <taxon>Pentapetalae</taxon>
        <taxon>asterids</taxon>
        <taxon>campanulids</taxon>
        <taxon>Asterales</taxon>
        <taxon>Asteraceae</taxon>
        <taxon>Asteroideae</taxon>
        <taxon>Anthemideae</taxon>
        <taxon>Anthemidinae</taxon>
        <taxon>Tanacetum</taxon>
    </lineage>
</organism>
<proteinExistence type="predicted"/>
<dbReference type="Proteomes" id="UP001151760">
    <property type="component" value="Unassembled WGS sequence"/>
</dbReference>
<evidence type="ECO:0000256" key="1">
    <source>
        <dbReference type="SAM" id="SignalP"/>
    </source>
</evidence>
<sequence>MLFLLIMNLYVPFGIPFDPKRYYKDGDCTIMLRRPRSIRHMAPLPPRKQRHPFLRYQGLEYSDADIADFEERMVMEHRNYAGVVVFTSQAWGRLFDTGRSLVWELILEFLSTLRFGEFILALGLHTGEEMESLGFARYWSESERMIPEKGDLHDYWMGISTDGDFLGPPPFYTLIRVRWPDVRSVNIPYLLARYLRKFDAGRKSGAHIFGEQFVGQLAQHFGLLTAEILGGLTVIALELLIINMDELVRLQIFVQLDDTWAWVAMGPERQLDAMVGALGVAQDAFIVDEGGQADPAPIQAPPPPPPAAAKTMPQRMARLRRTTTPNPYSAATQFGGVTRMMMEHHDDVGVVVFTSRLGGLFDTRGLLVWELILERHLSWRQFILALGLHTGEEMESSGFARYWSKSERDSLVIDEGGQANPVLVQAQPPLPPPAAARTMPQRMARLEEDVHEIHGALTEQCEVIDAMSHDFSRFCTWTTTSLARMMDKASVTYTSYSQIPREYQRRVRCRTDGANTSIAQQDLQQPDP</sequence>
<accession>A0ABQ5DFS4</accession>
<gene>
    <name evidence="2" type="ORF">Tco_0937643</name>
</gene>
<reference evidence="2" key="1">
    <citation type="journal article" date="2022" name="Int. J. Mol. Sci.">
        <title>Draft Genome of Tanacetum Coccineum: Genomic Comparison of Closely Related Tanacetum-Family Plants.</title>
        <authorList>
            <person name="Yamashiro T."/>
            <person name="Shiraishi A."/>
            <person name="Nakayama K."/>
            <person name="Satake H."/>
        </authorList>
    </citation>
    <scope>NUCLEOTIDE SEQUENCE</scope>
</reference>
<feature type="signal peptide" evidence="1">
    <location>
        <begin position="1"/>
        <end position="16"/>
    </location>
</feature>
<name>A0ABQ5DFS4_9ASTR</name>
<comment type="caution">
    <text evidence="2">The sequence shown here is derived from an EMBL/GenBank/DDBJ whole genome shotgun (WGS) entry which is preliminary data.</text>
</comment>